<evidence type="ECO:0000256" key="5">
    <source>
        <dbReference type="ARBA" id="ARBA00023242"/>
    </source>
</evidence>
<dbReference type="InterPro" id="IPR044787">
    <property type="entry name" value="HHO5-like"/>
</dbReference>
<keyword evidence="8" id="KW-1185">Reference proteome</keyword>
<dbReference type="GO" id="GO:0003700">
    <property type="term" value="F:DNA-binding transcription factor activity"/>
    <property type="evidence" value="ECO:0007669"/>
    <property type="project" value="InterPro"/>
</dbReference>
<dbReference type="GO" id="GO:0005634">
    <property type="term" value="C:nucleus"/>
    <property type="evidence" value="ECO:0007669"/>
    <property type="project" value="UniProtKB-SubCell"/>
</dbReference>
<dbReference type="GO" id="GO:0003677">
    <property type="term" value="F:DNA binding"/>
    <property type="evidence" value="ECO:0007669"/>
    <property type="project" value="UniProtKB-KW"/>
</dbReference>
<dbReference type="RefSeq" id="XP_027366647.1">
    <property type="nucleotide sequence ID" value="XM_027510846.1"/>
</dbReference>
<feature type="region of interest" description="Disordered" evidence="6">
    <location>
        <begin position="362"/>
        <end position="423"/>
    </location>
</feature>
<reference evidence="8" key="1">
    <citation type="journal article" date="2019" name="Toxins">
        <title>Detection of Abrin-Like and Prepropulchellin-Like Toxin Genes and Transcripts Using Whole Genome Sequencing and Full-Length Transcript Sequencing of Abrus precatorius.</title>
        <authorList>
            <person name="Hovde B.T."/>
            <person name="Daligault H.E."/>
            <person name="Hanschen E.R."/>
            <person name="Kunde Y.A."/>
            <person name="Johnson M.B."/>
            <person name="Starkenburg S.R."/>
            <person name="Johnson S.L."/>
        </authorList>
    </citation>
    <scope>NUCLEOTIDE SEQUENCE [LARGE SCALE GENOMIC DNA]</scope>
</reference>
<dbReference type="NCBIfam" id="TIGR01557">
    <property type="entry name" value="myb_SHAQKYF"/>
    <property type="match status" value="1"/>
</dbReference>
<gene>
    <name evidence="9" type="primary">LOC113872943</name>
</gene>
<evidence type="ECO:0000259" key="7">
    <source>
        <dbReference type="PROSITE" id="PS51294"/>
    </source>
</evidence>
<feature type="compositionally biased region" description="Basic and acidic residues" evidence="6">
    <location>
        <begin position="146"/>
        <end position="160"/>
    </location>
</feature>
<reference evidence="9" key="2">
    <citation type="submission" date="2025-08" db="UniProtKB">
        <authorList>
            <consortium name="RefSeq"/>
        </authorList>
    </citation>
    <scope>IDENTIFICATION</scope>
    <source>
        <tissue evidence="9">Young leaves</tissue>
    </source>
</reference>
<dbReference type="InterPro" id="IPR001005">
    <property type="entry name" value="SANT/Myb"/>
</dbReference>
<accession>A0A8B8MFZ2</accession>
<name>A0A8B8MFZ2_ABRPR</name>
<dbReference type="InterPro" id="IPR017930">
    <property type="entry name" value="Myb_dom"/>
</dbReference>
<keyword evidence="4" id="KW-0804">Transcription</keyword>
<evidence type="ECO:0000256" key="6">
    <source>
        <dbReference type="SAM" id="MobiDB-lite"/>
    </source>
</evidence>
<dbReference type="FunFam" id="1.10.10.60:FF:000002">
    <property type="entry name" value="Myb family transcription factor"/>
    <property type="match status" value="1"/>
</dbReference>
<dbReference type="Pfam" id="PF00249">
    <property type="entry name" value="Myb_DNA-binding"/>
    <property type="match status" value="1"/>
</dbReference>
<feature type="domain" description="HTH myb-type" evidence="7">
    <location>
        <begin position="246"/>
        <end position="306"/>
    </location>
</feature>
<dbReference type="SUPFAM" id="SSF46689">
    <property type="entry name" value="Homeodomain-like"/>
    <property type="match status" value="1"/>
</dbReference>
<dbReference type="OrthoDB" id="1908613at2759"/>
<keyword evidence="2" id="KW-0805">Transcription regulation</keyword>
<dbReference type="AlphaFoldDB" id="A0A8B8MFZ2"/>
<feature type="compositionally biased region" description="Low complexity" evidence="6">
    <location>
        <begin position="213"/>
        <end position="226"/>
    </location>
</feature>
<protein>
    <submittedName>
        <fullName evidence="9">Transcription factor HHO3-like isoform X1</fullName>
    </submittedName>
</protein>
<proteinExistence type="predicted"/>
<dbReference type="KEGG" id="aprc:113872943"/>
<keyword evidence="3" id="KW-0238">DNA-binding</keyword>
<keyword evidence="5" id="KW-0539">Nucleus</keyword>
<evidence type="ECO:0000256" key="4">
    <source>
        <dbReference type="ARBA" id="ARBA00023163"/>
    </source>
</evidence>
<dbReference type="PANTHER" id="PTHR31003">
    <property type="entry name" value="MYB FAMILY TRANSCRIPTION FACTOR"/>
    <property type="match status" value="1"/>
</dbReference>
<sequence length="423" mass="47284">MRSSFSLFRPLCCFHRTPFPYIFLLPLHLLHHLLLLNATTFKMQRLKMGFPHYIQALEEERRKIQVFPKELPLSLELVTQAIEACKQQLSGTTTEYNLNGQSECSEQTTSTEGPVLEEFIPIKKRASSPYCDEDDEDEQHSHKQNVSKDNKNNDKTKSDWLRSVQLWNPDPPAEEDVTEKVPVMDLKRSGNSGGAFLPFHKEERAIKTSESLSEAPSSARVPAASSKTITVTGENAGSSKREEREGRRKQRRCWSQDLHKRFLHALQQLGGADSATPKQIRELMNVEGLTNDEVKSHLQKYRLHTRRPSTIVHDSANPHTAPFVLVGNIFVQSSEYAAVATSTASREVTTVAAPAGIYAPVATHPPAVKHPPTDSIKKPHFKKVELFEHSNSEERGNHSEGAVHSNSPASSSSTHTPTTSPGY</sequence>
<feature type="region of interest" description="Disordered" evidence="6">
    <location>
        <begin position="98"/>
        <end position="252"/>
    </location>
</feature>
<evidence type="ECO:0000313" key="9">
    <source>
        <dbReference type="RefSeq" id="XP_027366647.1"/>
    </source>
</evidence>
<feature type="compositionally biased region" description="Basic and acidic residues" evidence="6">
    <location>
        <begin position="371"/>
        <end position="398"/>
    </location>
</feature>
<feature type="compositionally biased region" description="Polar residues" evidence="6">
    <location>
        <begin position="227"/>
        <end position="236"/>
    </location>
</feature>
<organism evidence="8 9">
    <name type="scientific">Abrus precatorius</name>
    <name type="common">Indian licorice</name>
    <name type="synonym">Glycine abrus</name>
    <dbReference type="NCBI Taxonomy" id="3816"/>
    <lineage>
        <taxon>Eukaryota</taxon>
        <taxon>Viridiplantae</taxon>
        <taxon>Streptophyta</taxon>
        <taxon>Embryophyta</taxon>
        <taxon>Tracheophyta</taxon>
        <taxon>Spermatophyta</taxon>
        <taxon>Magnoliopsida</taxon>
        <taxon>eudicotyledons</taxon>
        <taxon>Gunneridae</taxon>
        <taxon>Pentapetalae</taxon>
        <taxon>rosids</taxon>
        <taxon>fabids</taxon>
        <taxon>Fabales</taxon>
        <taxon>Fabaceae</taxon>
        <taxon>Papilionoideae</taxon>
        <taxon>50 kb inversion clade</taxon>
        <taxon>NPAAA clade</taxon>
        <taxon>indigoferoid/millettioid clade</taxon>
        <taxon>Abreae</taxon>
        <taxon>Abrus</taxon>
    </lineage>
</organism>
<dbReference type="GeneID" id="113872943"/>
<feature type="compositionally biased region" description="Polar residues" evidence="6">
    <location>
        <begin position="98"/>
        <end position="112"/>
    </location>
</feature>
<feature type="compositionally biased region" description="Low complexity" evidence="6">
    <location>
        <begin position="405"/>
        <end position="423"/>
    </location>
</feature>
<dbReference type="InterPro" id="IPR006447">
    <property type="entry name" value="Myb_dom_plants"/>
</dbReference>
<evidence type="ECO:0000256" key="3">
    <source>
        <dbReference type="ARBA" id="ARBA00023125"/>
    </source>
</evidence>
<evidence type="ECO:0000313" key="8">
    <source>
        <dbReference type="Proteomes" id="UP000694853"/>
    </source>
</evidence>
<dbReference type="InterPro" id="IPR058673">
    <property type="entry name" value="HHO5-like_N"/>
</dbReference>
<comment type="subcellular location">
    <subcellularLocation>
        <location evidence="1">Nucleus</location>
    </subcellularLocation>
</comment>
<evidence type="ECO:0000256" key="1">
    <source>
        <dbReference type="ARBA" id="ARBA00004123"/>
    </source>
</evidence>
<dbReference type="PANTHER" id="PTHR31003:SF16">
    <property type="entry name" value="TRANSCRIPTION FACTOR HHO2"/>
    <property type="match status" value="1"/>
</dbReference>
<dbReference type="PROSITE" id="PS51294">
    <property type="entry name" value="HTH_MYB"/>
    <property type="match status" value="1"/>
</dbReference>
<dbReference type="Pfam" id="PF26575">
    <property type="entry name" value="HHO5_N"/>
    <property type="match status" value="1"/>
</dbReference>
<evidence type="ECO:0000256" key="2">
    <source>
        <dbReference type="ARBA" id="ARBA00023015"/>
    </source>
</evidence>
<dbReference type="Proteomes" id="UP000694853">
    <property type="component" value="Unplaced"/>
</dbReference>
<dbReference type="Gene3D" id="1.10.10.60">
    <property type="entry name" value="Homeodomain-like"/>
    <property type="match status" value="1"/>
</dbReference>
<dbReference type="InterPro" id="IPR009057">
    <property type="entry name" value="Homeodomain-like_sf"/>
</dbReference>